<evidence type="ECO:0000313" key="3">
    <source>
        <dbReference type="Proteomes" id="UP001357452"/>
    </source>
</evidence>
<keyword evidence="3" id="KW-1185">Reference proteome</keyword>
<dbReference type="Proteomes" id="UP001357452">
    <property type="component" value="Unassembled WGS sequence"/>
</dbReference>
<dbReference type="InterPro" id="IPR055259">
    <property type="entry name" value="YkvP/CgeB_Glyco_trans-like"/>
</dbReference>
<accession>A0ABU7RG62</accession>
<dbReference type="SUPFAM" id="SSF53756">
    <property type="entry name" value="UDP-Glycosyltransferase/glycogen phosphorylase"/>
    <property type="match status" value="1"/>
</dbReference>
<evidence type="ECO:0000259" key="1">
    <source>
        <dbReference type="Pfam" id="PF13524"/>
    </source>
</evidence>
<organism evidence="2 3">
    <name type="scientific">Niabella digestorum</name>
    <dbReference type="NCBI Taxonomy" id="3117701"/>
    <lineage>
        <taxon>Bacteria</taxon>
        <taxon>Pseudomonadati</taxon>
        <taxon>Bacteroidota</taxon>
        <taxon>Chitinophagia</taxon>
        <taxon>Chitinophagales</taxon>
        <taxon>Chitinophagaceae</taxon>
        <taxon>Niabella</taxon>
    </lineage>
</organism>
<dbReference type="Gene3D" id="3.40.50.2000">
    <property type="entry name" value="Glycogen Phosphorylase B"/>
    <property type="match status" value="1"/>
</dbReference>
<sequence length="353" mass="42213">MSNQIKVLVVGDYLFSLYEEALVKAFRRLGLQVEEFKVCNYLDYTTFLSRKITNLQLNWLIGPIIHKANKDLERKLDEGKYDFVFFYRPRIFKPSVIEQGAHKSILMCYNNDDPFGKLYTSRYWKYYIEGLPYYHHIFYYRHKNKKDYEALNIVGNTSLLRSYYIADQNFPIPTPKEYDVIFIGHFEDDGRDEYIKYLLENGVSFKLFGTGWHKSKYFNYFESVMGKIRPVRKEYNETINKAKIALVFLSTLNSDTYTRRCFEIPATKTLMLAKYTDDLNSMFQEGVEADYFRDKEELLNKVRYYLANEEQCRKVGELGYARLIKDGHEITDRARDIIEIYKKIDESRKNHYH</sequence>
<comment type="caution">
    <text evidence="2">The sequence shown here is derived from an EMBL/GenBank/DDBJ whole genome shotgun (WGS) entry which is preliminary data.</text>
</comment>
<gene>
    <name evidence="2" type="ORF">V2H41_05635</name>
</gene>
<evidence type="ECO:0000313" key="2">
    <source>
        <dbReference type="EMBL" id="MEE6186752.1"/>
    </source>
</evidence>
<dbReference type="RefSeq" id="WP_330974162.1">
    <property type="nucleotide sequence ID" value="NZ_JAZGLY010000003.1"/>
</dbReference>
<name>A0ABU7RG62_9BACT</name>
<dbReference type="EMBL" id="JAZGLY010000003">
    <property type="protein sequence ID" value="MEE6186752.1"/>
    <property type="molecule type" value="Genomic_DNA"/>
</dbReference>
<feature type="domain" description="Spore protein YkvP/CgeB glycosyl transferase-like" evidence="1">
    <location>
        <begin position="201"/>
        <end position="338"/>
    </location>
</feature>
<reference evidence="2 3" key="1">
    <citation type="submission" date="2024-01" db="EMBL/GenBank/DDBJ databases">
        <title>Niabella digestum sp. nov., isolated from waste digestion system.</title>
        <authorList>
            <person name="Zhang L."/>
        </authorList>
    </citation>
    <scope>NUCLEOTIDE SEQUENCE [LARGE SCALE GENOMIC DNA]</scope>
    <source>
        <strain evidence="2 3">A18</strain>
    </source>
</reference>
<proteinExistence type="predicted"/>
<dbReference type="Pfam" id="PF13524">
    <property type="entry name" value="Glyco_trans_1_2"/>
    <property type="match status" value="1"/>
</dbReference>
<protein>
    <submittedName>
        <fullName evidence="2">Glycosyltransferase</fullName>
    </submittedName>
</protein>